<dbReference type="InterPro" id="IPR030378">
    <property type="entry name" value="G_CP_dom"/>
</dbReference>
<proteinExistence type="predicted"/>
<accession>A0A094PYJ5</accession>
<comment type="caution">
    <text evidence="6">The sequence shown here is derived from an EMBL/GenBank/DDBJ whole genome shotgun (WGS) entry which is preliminary data.</text>
</comment>
<dbReference type="PROSITE" id="PS51721">
    <property type="entry name" value="G_CP"/>
    <property type="match status" value="1"/>
</dbReference>
<dbReference type="InterPro" id="IPR010914">
    <property type="entry name" value="RsgA_GTPase_dom"/>
</dbReference>
<reference evidence="6" key="1">
    <citation type="submission" date="2014-06" db="EMBL/GenBank/DDBJ databases">
        <title>Key roles for freshwater Actinobacteria revealed by deep metagenomic sequencing.</title>
        <authorList>
            <person name="Ghai R."/>
            <person name="Mizuno C.M."/>
            <person name="Picazo A."/>
            <person name="Camacho A."/>
            <person name="Rodriguez-Valera F."/>
        </authorList>
    </citation>
    <scope>NUCLEOTIDE SEQUENCE</scope>
</reference>
<gene>
    <name evidence="6" type="ORF">GM51_13120</name>
</gene>
<organism evidence="6">
    <name type="scientific">freshwater metagenome</name>
    <dbReference type="NCBI Taxonomy" id="449393"/>
    <lineage>
        <taxon>unclassified sequences</taxon>
        <taxon>metagenomes</taxon>
        <taxon>ecological metagenomes</taxon>
    </lineage>
</organism>
<dbReference type="SUPFAM" id="SSF52540">
    <property type="entry name" value="P-loop containing nucleoside triphosphate hydrolases"/>
    <property type="match status" value="1"/>
</dbReference>
<dbReference type="Pfam" id="PF03193">
    <property type="entry name" value="RsgA_GTPase"/>
    <property type="match status" value="1"/>
</dbReference>
<feature type="domain" description="CP-type G" evidence="5">
    <location>
        <begin position="123"/>
        <end position="279"/>
    </location>
</feature>
<dbReference type="AlphaFoldDB" id="A0A094PYJ5"/>
<dbReference type="GO" id="GO:0003924">
    <property type="term" value="F:GTPase activity"/>
    <property type="evidence" value="ECO:0007669"/>
    <property type="project" value="InterPro"/>
</dbReference>
<evidence type="ECO:0000256" key="1">
    <source>
        <dbReference type="ARBA" id="ARBA00022741"/>
    </source>
</evidence>
<name>A0A094PYJ5_9ZZZZ</name>
<keyword evidence="1" id="KW-0547">Nucleotide-binding</keyword>
<feature type="region of interest" description="Disordered" evidence="3">
    <location>
        <begin position="1"/>
        <end position="32"/>
    </location>
</feature>
<feature type="domain" description="EngC GTPase" evidence="4">
    <location>
        <begin position="132"/>
        <end position="277"/>
    </location>
</feature>
<evidence type="ECO:0000259" key="4">
    <source>
        <dbReference type="PROSITE" id="PS50936"/>
    </source>
</evidence>
<evidence type="ECO:0000259" key="5">
    <source>
        <dbReference type="PROSITE" id="PS51721"/>
    </source>
</evidence>
<evidence type="ECO:0000256" key="2">
    <source>
        <dbReference type="ARBA" id="ARBA00023134"/>
    </source>
</evidence>
<dbReference type="EMBL" id="JNSL01000091">
    <property type="protein sequence ID" value="KGA16192.1"/>
    <property type="molecule type" value="Genomic_DNA"/>
</dbReference>
<sequence>MVEPRNFSEFDEDDVRSRPARSTRPRTKDRPDYSKAATAFVVAVDRGRVTCLLGSKRELDSAAKFDSAGVITAMKSREIGKTSVVVGDTVGLVGDISGEDGTLARIVTVAERKNALTRTVDDDAEIERMIVANVDQMAIVIASENPEPRHGFVDRALVVAYDQAITPIIIMTKCDLSDGKEFLEAYKDLNIKIIKTQIKRQKGRELDEIRELLDGKCTVLLGHSGVGKSTLVNALVENADRATGSVNDATGRGRHTSSSAIALALNPGWIIDTPGVRSFGVAHVDSNRVISAFSEFSEAIEHCPKNCSHNEESCALNSWNLDDVSKSRLESLRRLLKA</sequence>
<dbReference type="PANTHER" id="PTHR32120:SF11">
    <property type="entry name" value="SMALL RIBOSOMAL SUBUNIT BIOGENESIS GTPASE RSGA 1, MITOCHONDRIAL-RELATED"/>
    <property type="match status" value="1"/>
</dbReference>
<evidence type="ECO:0000313" key="6">
    <source>
        <dbReference type="EMBL" id="KGA16192.1"/>
    </source>
</evidence>
<evidence type="ECO:0008006" key="7">
    <source>
        <dbReference type="Google" id="ProtNLM"/>
    </source>
</evidence>
<dbReference type="PANTHER" id="PTHR32120">
    <property type="entry name" value="SMALL RIBOSOMAL SUBUNIT BIOGENESIS GTPASE RSGA"/>
    <property type="match status" value="1"/>
</dbReference>
<dbReference type="InterPro" id="IPR027417">
    <property type="entry name" value="P-loop_NTPase"/>
</dbReference>
<dbReference type="NCBIfam" id="TIGR00157">
    <property type="entry name" value="ribosome small subunit-dependent GTPase A"/>
    <property type="match status" value="1"/>
</dbReference>
<dbReference type="Gene3D" id="3.40.50.300">
    <property type="entry name" value="P-loop containing nucleotide triphosphate hydrolases"/>
    <property type="match status" value="1"/>
</dbReference>
<dbReference type="CDD" id="cd01854">
    <property type="entry name" value="YjeQ_EngC"/>
    <property type="match status" value="1"/>
</dbReference>
<dbReference type="Gene3D" id="1.10.40.50">
    <property type="entry name" value="Probable gtpase engc, domain 3"/>
    <property type="match status" value="1"/>
</dbReference>
<dbReference type="InterPro" id="IPR004881">
    <property type="entry name" value="Ribosome_biogen_GTPase_RsgA"/>
</dbReference>
<keyword evidence="2" id="KW-0342">GTP-binding</keyword>
<protein>
    <recommendedName>
        <fullName evidence="7">Small ribosomal subunit biogenesis GTPase RsgA</fullName>
    </recommendedName>
</protein>
<dbReference type="PROSITE" id="PS50936">
    <property type="entry name" value="ENGC_GTPASE"/>
    <property type="match status" value="1"/>
</dbReference>
<evidence type="ECO:0000256" key="3">
    <source>
        <dbReference type="SAM" id="MobiDB-lite"/>
    </source>
</evidence>
<dbReference type="GO" id="GO:0005525">
    <property type="term" value="F:GTP binding"/>
    <property type="evidence" value="ECO:0007669"/>
    <property type="project" value="UniProtKB-KW"/>
</dbReference>